<gene>
    <name evidence="2" type="ORF">FCC1311_106802</name>
</gene>
<organism evidence="2 3">
    <name type="scientific">Hondaea fermentalgiana</name>
    <dbReference type="NCBI Taxonomy" id="2315210"/>
    <lineage>
        <taxon>Eukaryota</taxon>
        <taxon>Sar</taxon>
        <taxon>Stramenopiles</taxon>
        <taxon>Bigyra</taxon>
        <taxon>Labyrinthulomycetes</taxon>
        <taxon>Thraustochytrida</taxon>
        <taxon>Thraustochytriidae</taxon>
        <taxon>Hondaea</taxon>
    </lineage>
</organism>
<dbReference type="AlphaFoldDB" id="A0A2R5GUA9"/>
<sequence>MAEAPAAKSGPNDNDKEDKTKTEMSETATHADAKHVKKAQKNDETDSSPARKIAKDKQMTRARVKLEDIKIETNTMDDDNATEISRNAEDSEAKNAVKTEANDPGVFEADMEQTTQVNEDSKATSKAASNLLKGFANDTDAKVDEEAQLPVKPETIERKVHVKTETNGSETNLDAENNDTDDTGTNARVEGDEAMEAVTKGLTKSPAEKCAGNQQVAQVNVKSETKEAKIDVKAIGNVDGAQVLVKPEAVKREDTPLDELSFSNGELVKTVST</sequence>
<accession>A0A2R5GUA9</accession>
<evidence type="ECO:0000313" key="3">
    <source>
        <dbReference type="Proteomes" id="UP000241890"/>
    </source>
</evidence>
<dbReference type="EMBL" id="BEYU01000196">
    <property type="protein sequence ID" value="GBG34456.1"/>
    <property type="molecule type" value="Genomic_DNA"/>
</dbReference>
<protein>
    <submittedName>
        <fullName evidence="2">Uncharacterized protein</fullName>
    </submittedName>
</protein>
<reference evidence="2 3" key="1">
    <citation type="submission" date="2017-12" db="EMBL/GenBank/DDBJ databases">
        <title>Sequencing, de novo assembly and annotation of complete genome of a new Thraustochytrid species, strain FCC1311.</title>
        <authorList>
            <person name="Sedici K."/>
            <person name="Godart F."/>
            <person name="Aiese Cigliano R."/>
            <person name="Sanseverino W."/>
            <person name="Barakat M."/>
            <person name="Ortet P."/>
            <person name="Marechal E."/>
            <person name="Cagnac O."/>
            <person name="Amato A."/>
        </authorList>
    </citation>
    <scope>NUCLEOTIDE SEQUENCE [LARGE SCALE GENOMIC DNA]</scope>
</reference>
<feature type="compositionally biased region" description="Basic and acidic residues" evidence="1">
    <location>
        <begin position="53"/>
        <end position="71"/>
    </location>
</feature>
<name>A0A2R5GUA9_9STRA</name>
<keyword evidence="3" id="KW-1185">Reference proteome</keyword>
<evidence type="ECO:0000256" key="1">
    <source>
        <dbReference type="SAM" id="MobiDB-lite"/>
    </source>
</evidence>
<feature type="region of interest" description="Disordered" evidence="1">
    <location>
        <begin position="144"/>
        <end position="188"/>
    </location>
</feature>
<feature type="compositionally biased region" description="Basic and acidic residues" evidence="1">
    <location>
        <begin position="154"/>
        <end position="164"/>
    </location>
</feature>
<proteinExistence type="predicted"/>
<dbReference type="Proteomes" id="UP000241890">
    <property type="component" value="Unassembled WGS sequence"/>
</dbReference>
<feature type="region of interest" description="Disordered" evidence="1">
    <location>
        <begin position="1"/>
        <end position="106"/>
    </location>
</feature>
<evidence type="ECO:0000313" key="2">
    <source>
        <dbReference type="EMBL" id="GBG34456.1"/>
    </source>
</evidence>
<dbReference type="InParanoid" id="A0A2R5GUA9"/>
<feature type="compositionally biased region" description="Polar residues" evidence="1">
    <location>
        <begin position="165"/>
        <end position="175"/>
    </location>
</feature>
<feature type="compositionally biased region" description="Basic and acidic residues" evidence="1">
    <location>
        <begin position="13"/>
        <end position="44"/>
    </location>
</feature>
<comment type="caution">
    <text evidence="2">The sequence shown here is derived from an EMBL/GenBank/DDBJ whole genome shotgun (WGS) entry which is preliminary data.</text>
</comment>
<feature type="compositionally biased region" description="Basic and acidic residues" evidence="1">
    <location>
        <begin position="86"/>
        <end position="101"/>
    </location>
</feature>